<gene>
    <name evidence="2" type="ORF">ESCO41_00012</name>
</gene>
<dbReference type="Pfam" id="PF23896">
    <property type="entry name" value="DUF7244"/>
    <property type="match status" value="1"/>
</dbReference>
<reference evidence="2" key="1">
    <citation type="submission" date="2017-02" db="EMBL/GenBank/DDBJ databases">
        <title>Characterization of a new coliphage vB_EcoS_ESCO41.</title>
        <authorList>
            <person name="Trotereau A."/>
            <person name="Schouler C."/>
        </authorList>
    </citation>
    <scope>NUCLEOTIDE SEQUENCE [LARGE SCALE GENOMIC DNA]</scope>
</reference>
<dbReference type="EMBL" id="KY619305">
    <property type="protein sequence ID" value="AQY55319.1"/>
    <property type="molecule type" value="Genomic_DNA"/>
</dbReference>
<organism evidence="2">
    <name type="scientific">Escherichia phage vB_EcoS_ESCO41</name>
    <dbReference type="NCBI Taxonomy" id="2496547"/>
    <lineage>
        <taxon>Viruses</taxon>
        <taxon>Duplodnaviria</taxon>
        <taxon>Heunggongvirae</taxon>
        <taxon>Uroviricota</taxon>
        <taxon>Caudoviricetes</taxon>
        <taxon>Drexlerviridae</taxon>
        <taxon>Nouzillyvirus</taxon>
        <taxon>Nouzillyvirus ESCO41</taxon>
    </lineage>
</organism>
<dbReference type="InterPro" id="IPR055668">
    <property type="entry name" value="DUF7244"/>
</dbReference>
<proteinExistence type="predicted"/>
<feature type="domain" description="DUF7244" evidence="1">
    <location>
        <begin position="1"/>
        <end position="57"/>
    </location>
</feature>
<dbReference type="Proteomes" id="UP000222601">
    <property type="component" value="Segment"/>
</dbReference>
<keyword evidence="3" id="KW-1185">Reference proteome</keyword>
<evidence type="ECO:0000313" key="2">
    <source>
        <dbReference type="EMBL" id="AQY55319.1"/>
    </source>
</evidence>
<evidence type="ECO:0000259" key="1">
    <source>
        <dbReference type="Pfam" id="PF23896"/>
    </source>
</evidence>
<name>A0A1U9WR44_9CAUD</name>
<protein>
    <recommendedName>
        <fullName evidence="1">DUF7244 domain-containing protein</fullName>
    </recommendedName>
</protein>
<accession>A0A1U9WR44</accession>
<evidence type="ECO:0000313" key="3">
    <source>
        <dbReference type="Proteomes" id="UP000222601"/>
    </source>
</evidence>
<sequence length="57" mass="6426">MVKLFCVKNTSKTLPFTVNNPYSAEYQGDGNYKIYGDDMTWIFAPIDGALVEFIIAD</sequence>